<dbReference type="SUPFAM" id="SSF56574">
    <property type="entry name" value="Serpins"/>
    <property type="match status" value="1"/>
</dbReference>
<sequence length="203" mass="22908">MEFCLDVALYEEKTAKSSNNKSFENVVVSPIGICVILNMIANVAKGATLEQLLQFLKFQSVDDLVSHASKLMQLAKSSDSDDDNNDNPVICNFNAVLMKKSISLRKIHQDFLEDVYQVKVNYVDFSREDEAVDEVNAWVAQETKGLIKTLLLKGAFESSSLTLIRANGLYFNGKWENEFSEFNTRISEFNLIDGNPRFVHVPL</sequence>
<dbReference type="RefSeq" id="XP_021853527.2">
    <property type="nucleotide sequence ID" value="XM_021997835.2"/>
</dbReference>
<accession>A0A9R0IQ56</accession>
<dbReference type="InterPro" id="IPR042178">
    <property type="entry name" value="Serpin_sf_1"/>
</dbReference>
<dbReference type="PANTHER" id="PTHR11461">
    <property type="entry name" value="SERINE PROTEASE INHIBITOR, SERPIN"/>
    <property type="match status" value="1"/>
</dbReference>
<dbReference type="Gene3D" id="3.30.497.10">
    <property type="entry name" value="Antithrombin, subunit I, domain 2"/>
    <property type="match status" value="1"/>
</dbReference>
<dbReference type="GeneID" id="110793009"/>
<feature type="domain" description="Serpin" evidence="2">
    <location>
        <begin position="17"/>
        <end position="196"/>
    </location>
</feature>
<dbReference type="InterPro" id="IPR023796">
    <property type="entry name" value="Serpin_dom"/>
</dbReference>
<dbReference type="InterPro" id="IPR042185">
    <property type="entry name" value="Serpin_sf_2"/>
</dbReference>
<dbReference type="Gene3D" id="2.30.39.10">
    <property type="entry name" value="Alpha-1-antitrypsin, domain 1"/>
    <property type="match status" value="1"/>
</dbReference>
<dbReference type="PANTHER" id="PTHR11461:SF211">
    <property type="entry name" value="GH10112P-RELATED"/>
    <property type="match status" value="1"/>
</dbReference>
<gene>
    <name evidence="4" type="primary">LOC110793009</name>
</gene>
<dbReference type="KEGG" id="soe:110793009"/>
<evidence type="ECO:0000313" key="4">
    <source>
        <dbReference type="RefSeq" id="XP_021853527.2"/>
    </source>
</evidence>
<evidence type="ECO:0000259" key="2">
    <source>
        <dbReference type="Pfam" id="PF00079"/>
    </source>
</evidence>
<proteinExistence type="inferred from homology"/>
<evidence type="ECO:0000313" key="3">
    <source>
        <dbReference type="Proteomes" id="UP000813463"/>
    </source>
</evidence>
<dbReference type="GO" id="GO:0004867">
    <property type="term" value="F:serine-type endopeptidase inhibitor activity"/>
    <property type="evidence" value="ECO:0007669"/>
    <property type="project" value="InterPro"/>
</dbReference>
<name>A0A9R0IQ56_SPIOL</name>
<dbReference type="InterPro" id="IPR036186">
    <property type="entry name" value="Serpin_sf"/>
</dbReference>
<dbReference type="Proteomes" id="UP000813463">
    <property type="component" value="Chromosome 2"/>
</dbReference>
<dbReference type="Pfam" id="PF00079">
    <property type="entry name" value="Serpin"/>
    <property type="match status" value="1"/>
</dbReference>
<dbReference type="InterPro" id="IPR000215">
    <property type="entry name" value="Serpin_fam"/>
</dbReference>
<evidence type="ECO:0000256" key="1">
    <source>
        <dbReference type="ARBA" id="ARBA00009500"/>
    </source>
</evidence>
<reference evidence="4" key="2">
    <citation type="submission" date="2025-08" db="UniProtKB">
        <authorList>
            <consortium name="RefSeq"/>
        </authorList>
    </citation>
    <scope>IDENTIFICATION</scope>
    <source>
        <tissue evidence="4">Leaf</tissue>
    </source>
</reference>
<reference evidence="3" key="1">
    <citation type="journal article" date="2021" name="Nat. Commun.">
        <title>Genomic analyses provide insights into spinach domestication and the genetic basis of agronomic traits.</title>
        <authorList>
            <person name="Cai X."/>
            <person name="Sun X."/>
            <person name="Xu C."/>
            <person name="Sun H."/>
            <person name="Wang X."/>
            <person name="Ge C."/>
            <person name="Zhang Z."/>
            <person name="Wang Q."/>
            <person name="Fei Z."/>
            <person name="Jiao C."/>
            <person name="Wang Q."/>
        </authorList>
    </citation>
    <scope>NUCLEOTIDE SEQUENCE [LARGE SCALE GENOMIC DNA]</scope>
    <source>
        <strain evidence="3">cv. Varoflay</strain>
    </source>
</reference>
<dbReference type="GO" id="GO:0005615">
    <property type="term" value="C:extracellular space"/>
    <property type="evidence" value="ECO:0007669"/>
    <property type="project" value="InterPro"/>
</dbReference>
<keyword evidence="3" id="KW-1185">Reference proteome</keyword>
<organism evidence="3 4">
    <name type="scientific">Spinacia oleracea</name>
    <name type="common">Spinach</name>
    <dbReference type="NCBI Taxonomy" id="3562"/>
    <lineage>
        <taxon>Eukaryota</taxon>
        <taxon>Viridiplantae</taxon>
        <taxon>Streptophyta</taxon>
        <taxon>Embryophyta</taxon>
        <taxon>Tracheophyta</taxon>
        <taxon>Spermatophyta</taxon>
        <taxon>Magnoliopsida</taxon>
        <taxon>eudicotyledons</taxon>
        <taxon>Gunneridae</taxon>
        <taxon>Pentapetalae</taxon>
        <taxon>Caryophyllales</taxon>
        <taxon>Chenopodiaceae</taxon>
        <taxon>Chenopodioideae</taxon>
        <taxon>Anserineae</taxon>
        <taxon>Spinacia</taxon>
    </lineage>
</organism>
<dbReference type="AlphaFoldDB" id="A0A9R0IQ56"/>
<protein>
    <submittedName>
        <fullName evidence="4">Serpin-ZX-like</fullName>
    </submittedName>
</protein>
<comment type="similarity">
    <text evidence="1">Belongs to the serpin family.</text>
</comment>